<evidence type="ECO:0000313" key="1">
    <source>
        <dbReference type="EMBL" id="SVB66795.1"/>
    </source>
</evidence>
<accession>A0A382FW44</accession>
<dbReference type="EMBL" id="UINC01051994">
    <property type="protein sequence ID" value="SVB66795.1"/>
    <property type="molecule type" value="Genomic_DNA"/>
</dbReference>
<proteinExistence type="predicted"/>
<gene>
    <name evidence="1" type="ORF">METZ01_LOCUS219649</name>
</gene>
<name>A0A382FW44_9ZZZZ</name>
<reference evidence="1" key="1">
    <citation type="submission" date="2018-05" db="EMBL/GenBank/DDBJ databases">
        <authorList>
            <person name="Lanie J.A."/>
            <person name="Ng W.-L."/>
            <person name="Kazmierczak K.M."/>
            <person name="Andrzejewski T.M."/>
            <person name="Davidsen T.M."/>
            <person name="Wayne K.J."/>
            <person name="Tettelin H."/>
            <person name="Glass J.I."/>
            <person name="Rusch D."/>
            <person name="Podicherti R."/>
            <person name="Tsui H.-C.T."/>
            <person name="Winkler M.E."/>
        </authorList>
    </citation>
    <scope>NUCLEOTIDE SEQUENCE</scope>
</reference>
<organism evidence="1">
    <name type="scientific">marine metagenome</name>
    <dbReference type="NCBI Taxonomy" id="408172"/>
    <lineage>
        <taxon>unclassified sequences</taxon>
        <taxon>metagenomes</taxon>
        <taxon>ecological metagenomes</taxon>
    </lineage>
</organism>
<dbReference type="AlphaFoldDB" id="A0A382FW44"/>
<protein>
    <submittedName>
        <fullName evidence="1">Uncharacterized protein</fullName>
    </submittedName>
</protein>
<sequence>MPSKWSIESAPNIKMLISMIESAGGIDEDDNIFFPVEKIEQGFLKLSKDKLLEYSSNGMSISDFYKKLLEQVGDSEWSNISYDVEIPRSIPDPIDEEGPLT</sequence>